<keyword evidence="3" id="KW-1185">Reference proteome</keyword>
<name>A0ABT2G4I4_9BACT</name>
<proteinExistence type="predicted"/>
<protein>
    <submittedName>
        <fullName evidence="2">Uncharacterized protein</fullName>
    </submittedName>
</protein>
<feature type="chain" id="PRO_5046113836" evidence="1">
    <location>
        <begin position="22"/>
        <end position="177"/>
    </location>
</feature>
<gene>
    <name evidence="2" type="ORF">NY014_07070</name>
</gene>
<accession>A0ABT2G4I4</accession>
<sequence length="177" mass="19255">MKKQIILTSLGFLLCVVLVNAQDISGKSFNKKGYQAWVKLKDSSIIHGLLWNVDSSFIEIKTDDVKGWKNPESNAPLKKIQIQDIQSIETKKVRAVLKGYGWGAIIGNSLGLVAAGVAELSWPENDGHMLLVPMFGLTGSFIGLIGGAANDKKFEIGGNSGNLEANLPELSKRAFWK</sequence>
<organism evidence="2 3">
    <name type="scientific">Algoriphagus limi</name>
    <dbReference type="NCBI Taxonomy" id="2975273"/>
    <lineage>
        <taxon>Bacteria</taxon>
        <taxon>Pseudomonadati</taxon>
        <taxon>Bacteroidota</taxon>
        <taxon>Cytophagia</taxon>
        <taxon>Cytophagales</taxon>
        <taxon>Cyclobacteriaceae</taxon>
        <taxon>Algoriphagus</taxon>
    </lineage>
</organism>
<evidence type="ECO:0000313" key="3">
    <source>
        <dbReference type="Proteomes" id="UP001206788"/>
    </source>
</evidence>
<evidence type="ECO:0000256" key="1">
    <source>
        <dbReference type="SAM" id="SignalP"/>
    </source>
</evidence>
<dbReference type="RefSeq" id="WP_259413859.1">
    <property type="nucleotide sequence ID" value="NZ_JANWGH010000001.1"/>
</dbReference>
<dbReference type="EMBL" id="JANWGH010000001">
    <property type="protein sequence ID" value="MCS5490183.1"/>
    <property type="molecule type" value="Genomic_DNA"/>
</dbReference>
<dbReference type="Proteomes" id="UP001206788">
    <property type="component" value="Unassembled WGS sequence"/>
</dbReference>
<feature type="signal peptide" evidence="1">
    <location>
        <begin position="1"/>
        <end position="21"/>
    </location>
</feature>
<comment type="caution">
    <text evidence="2">The sequence shown here is derived from an EMBL/GenBank/DDBJ whole genome shotgun (WGS) entry which is preliminary data.</text>
</comment>
<evidence type="ECO:0000313" key="2">
    <source>
        <dbReference type="EMBL" id="MCS5490183.1"/>
    </source>
</evidence>
<reference evidence="2 3" key="1">
    <citation type="submission" date="2022-08" db="EMBL/GenBank/DDBJ databases">
        <title>Algoriphagus sp. CAU 1643 isolated from mud.</title>
        <authorList>
            <person name="Kim W."/>
        </authorList>
    </citation>
    <scope>NUCLEOTIDE SEQUENCE [LARGE SCALE GENOMIC DNA]</scope>
    <source>
        <strain evidence="2 3">CAU 1643</strain>
    </source>
</reference>
<keyword evidence="1" id="KW-0732">Signal</keyword>